<evidence type="ECO:0000313" key="3">
    <source>
        <dbReference type="Proteomes" id="UP001189429"/>
    </source>
</evidence>
<feature type="transmembrane region" description="Helical" evidence="1">
    <location>
        <begin position="43"/>
        <end position="68"/>
    </location>
</feature>
<evidence type="ECO:0000256" key="1">
    <source>
        <dbReference type="SAM" id="Phobius"/>
    </source>
</evidence>
<keyword evidence="1" id="KW-0812">Transmembrane</keyword>
<evidence type="ECO:0000313" key="2">
    <source>
        <dbReference type="EMBL" id="CAK0806732.1"/>
    </source>
</evidence>
<proteinExistence type="predicted"/>
<dbReference type="EMBL" id="CAUYUJ010003778">
    <property type="protein sequence ID" value="CAK0806732.1"/>
    <property type="molecule type" value="Genomic_DNA"/>
</dbReference>
<keyword evidence="1" id="KW-0472">Membrane</keyword>
<keyword evidence="1" id="KW-1133">Transmembrane helix</keyword>
<name>A0ABN9QLM5_9DINO</name>
<sequence length="119" mass="12663">MPLAPGRAPDLALALRVAGLGALAGSARTVALGLYSRYGWFTVAFRCLIWGPVSGVLPFSLALVFLNARCWLRDRVRSGHATGTQWLWSGAASCARLWAFMEVMLEASAGPPALSRGDS</sequence>
<keyword evidence="3" id="KW-1185">Reference proteome</keyword>
<comment type="caution">
    <text evidence="2">The sequence shown here is derived from an EMBL/GenBank/DDBJ whole genome shotgun (WGS) entry which is preliminary data.</text>
</comment>
<protein>
    <submittedName>
        <fullName evidence="2">Uncharacterized protein</fullName>
    </submittedName>
</protein>
<accession>A0ABN9QLM5</accession>
<dbReference type="Proteomes" id="UP001189429">
    <property type="component" value="Unassembled WGS sequence"/>
</dbReference>
<organism evidence="2 3">
    <name type="scientific">Prorocentrum cordatum</name>
    <dbReference type="NCBI Taxonomy" id="2364126"/>
    <lineage>
        <taxon>Eukaryota</taxon>
        <taxon>Sar</taxon>
        <taxon>Alveolata</taxon>
        <taxon>Dinophyceae</taxon>
        <taxon>Prorocentrales</taxon>
        <taxon>Prorocentraceae</taxon>
        <taxon>Prorocentrum</taxon>
    </lineage>
</organism>
<gene>
    <name evidence="2" type="ORF">PCOR1329_LOCUS12845</name>
</gene>
<reference evidence="2" key="1">
    <citation type="submission" date="2023-10" db="EMBL/GenBank/DDBJ databases">
        <authorList>
            <person name="Chen Y."/>
            <person name="Shah S."/>
            <person name="Dougan E. K."/>
            <person name="Thang M."/>
            <person name="Chan C."/>
        </authorList>
    </citation>
    <scope>NUCLEOTIDE SEQUENCE [LARGE SCALE GENOMIC DNA]</scope>
</reference>